<dbReference type="PANTHER" id="PTHR35529">
    <property type="entry name" value="MANGANESE EFFLUX PUMP MNTP-RELATED"/>
    <property type="match status" value="1"/>
</dbReference>
<keyword evidence="4 8" id="KW-1133">Transmembrane helix</keyword>
<comment type="subcellular location">
    <subcellularLocation>
        <location evidence="8">Cell membrane</location>
        <topology evidence="8">Multi-pass membrane protein</topology>
    </subcellularLocation>
</comment>
<dbReference type="RefSeq" id="WP_099386746.1">
    <property type="nucleotide sequence ID" value="NZ_JANSWH010000082.1"/>
</dbReference>
<evidence type="ECO:0000256" key="5">
    <source>
        <dbReference type="ARBA" id="ARBA00023065"/>
    </source>
</evidence>
<evidence type="ECO:0000256" key="7">
    <source>
        <dbReference type="ARBA" id="ARBA00023211"/>
    </source>
</evidence>
<feature type="transmembrane region" description="Helical" evidence="8">
    <location>
        <begin position="6"/>
        <end position="31"/>
    </location>
</feature>
<organism evidence="9 10">
    <name type="scientific">Agathobacter ruminis</name>
    <dbReference type="NCBI Taxonomy" id="1712665"/>
    <lineage>
        <taxon>Bacteria</taxon>
        <taxon>Bacillati</taxon>
        <taxon>Bacillota</taxon>
        <taxon>Clostridia</taxon>
        <taxon>Lachnospirales</taxon>
        <taxon>Lachnospiraceae</taxon>
        <taxon>Agathobacter</taxon>
    </lineage>
</organism>
<keyword evidence="5 8" id="KW-0406">Ion transport</keyword>
<dbReference type="AlphaFoldDB" id="A0A2G3E0K3"/>
<proteinExistence type="inferred from homology"/>
<gene>
    <name evidence="8" type="primary">mntP</name>
    <name evidence="9" type="ORF">CSX02_11280</name>
</gene>
<dbReference type="HAMAP" id="MF_01521">
    <property type="entry name" value="MntP_pump"/>
    <property type="match status" value="1"/>
</dbReference>
<evidence type="ECO:0000256" key="6">
    <source>
        <dbReference type="ARBA" id="ARBA00023136"/>
    </source>
</evidence>
<comment type="caution">
    <text evidence="9">The sequence shown here is derived from an EMBL/GenBank/DDBJ whole genome shotgun (WGS) entry which is preliminary data.</text>
</comment>
<dbReference type="InterPro" id="IPR003810">
    <property type="entry name" value="Mntp/YtaF"/>
</dbReference>
<evidence type="ECO:0000256" key="2">
    <source>
        <dbReference type="ARBA" id="ARBA00022475"/>
    </source>
</evidence>
<keyword evidence="7 8" id="KW-0464">Manganese</keyword>
<keyword evidence="2 8" id="KW-1003">Cell membrane</keyword>
<feature type="transmembrane region" description="Helical" evidence="8">
    <location>
        <begin position="118"/>
        <end position="141"/>
    </location>
</feature>
<dbReference type="Pfam" id="PF02659">
    <property type="entry name" value="Mntp"/>
    <property type="match status" value="1"/>
</dbReference>
<evidence type="ECO:0000256" key="1">
    <source>
        <dbReference type="ARBA" id="ARBA00022448"/>
    </source>
</evidence>
<dbReference type="Proteomes" id="UP000224563">
    <property type="component" value="Unassembled WGS sequence"/>
</dbReference>
<comment type="function">
    <text evidence="8">Probably functions as a manganese efflux pump.</text>
</comment>
<sequence>MSWDFLFFLNSILLGIGLAMDAFSVSIVNGLNEPGMRMRKGIWMAGVYAFFQFLMPMVGWTCVHLIADQFVMFERMVPWIALLLLLYIGGKMLWEGIRENCKSDEVKEICLAAEEKKLTVSVLLIQGLATSIDALSVGFTIENYPPVMAFVAAIIIAVVTFIICLGGLKVGKFVGMHLLGKASVFGGLILIGIGIEIFLKGIPA</sequence>
<dbReference type="GO" id="GO:0005384">
    <property type="term" value="F:manganese ion transmembrane transporter activity"/>
    <property type="evidence" value="ECO:0007669"/>
    <property type="project" value="UniProtKB-UniRule"/>
</dbReference>
<reference evidence="9 10" key="2">
    <citation type="submission" date="2017-10" db="EMBL/GenBank/DDBJ databases">
        <authorList>
            <person name="Banno H."/>
            <person name="Chua N.-H."/>
        </authorList>
    </citation>
    <scope>NUCLEOTIDE SEQUENCE [LARGE SCALE GENOMIC DNA]</scope>
    <source>
        <strain evidence="9 10">JK623</strain>
    </source>
</reference>
<feature type="transmembrane region" description="Helical" evidence="8">
    <location>
        <begin position="79"/>
        <end position="97"/>
    </location>
</feature>
<evidence type="ECO:0000256" key="3">
    <source>
        <dbReference type="ARBA" id="ARBA00022692"/>
    </source>
</evidence>
<dbReference type="EMBL" id="PDYG01000123">
    <property type="protein sequence ID" value="PHU36749.1"/>
    <property type="molecule type" value="Genomic_DNA"/>
</dbReference>
<name>A0A2G3E0K3_9FIRM</name>
<reference evidence="9 10" key="1">
    <citation type="submission" date="2017-10" db="EMBL/GenBank/DDBJ databases">
        <title>Resolving the taxonomy of Roseburia spp., Eubacterium rectale and Agathobacter spp. through phylogenomic analysis.</title>
        <authorList>
            <person name="Sheridan P.O."/>
            <person name="Walker A.W."/>
            <person name="Duncan S.H."/>
            <person name="Scott K.P."/>
            <person name="Toole P.W.O."/>
            <person name="Luis P."/>
            <person name="Flint H.J."/>
        </authorList>
    </citation>
    <scope>NUCLEOTIDE SEQUENCE [LARGE SCALE GENOMIC DNA]</scope>
    <source>
        <strain evidence="9 10">JK623</strain>
    </source>
</reference>
<keyword evidence="10" id="KW-1185">Reference proteome</keyword>
<keyword evidence="3 8" id="KW-0812">Transmembrane</keyword>
<dbReference type="GO" id="GO:0005886">
    <property type="term" value="C:plasma membrane"/>
    <property type="evidence" value="ECO:0007669"/>
    <property type="project" value="UniProtKB-SubCell"/>
</dbReference>
<feature type="transmembrane region" description="Helical" evidence="8">
    <location>
        <begin position="43"/>
        <end position="67"/>
    </location>
</feature>
<evidence type="ECO:0000256" key="4">
    <source>
        <dbReference type="ARBA" id="ARBA00022989"/>
    </source>
</evidence>
<keyword evidence="1 8" id="KW-0813">Transport</keyword>
<accession>A0A2G3E0K3</accession>
<evidence type="ECO:0000256" key="8">
    <source>
        <dbReference type="HAMAP-Rule" id="MF_01521"/>
    </source>
</evidence>
<protein>
    <recommendedName>
        <fullName evidence="8">Putative manganese efflux pump MntP</fullName>
    </recommendedName>
</protein>
<feature type="transmembrane region" description="Helical" evidence="8">
    <location>
        <begin position="178"/>
        <end position="199"/>
    </location>
</feature>
<evidence type="ECO:0000313" key="9">
    <source>
        <dbReference type="EMBL" id="PHU36749.1"/>
    </source>
</evidence>
<feature type="transmembrane region" description="Helical" evidence="8">
    <location>
        <begin position="147"/>
        <end position="166"/>
    </location>
</feature>
<keyword evidence="6 8" id="KW-0472">Membrane</keyword>
<dbReference type="InterPro" id="IPR022929">
    <property type="entry name" value="Put_MntP"/>
</dbReference>
<comment type="similarity">
    <text evidence="8">Belongs to the MntP (TC 9.B.29) family.</text>
</comment>
<dbReference type="PANTHER" id="PTHR35529:SF1">
    <property type="entry name" value="MANGANESE EFFLUX PUMP MNTP-RELATED"/>
    <property type="match status" value="1"/>
</dbReference>
<evidence type="ECO:0000313" key="10">
    <source>
        <dbReference type="Proteomes" id="UP000224563"/>
    </source>
</evidence>